<feature type="coiled-coil region" evidence="1">
    <location>
        <begin position="548"/>
        <end position="575"/>
    </location>
</feature>
<organism evidence="4 5">
    <name type="scientific">Orchesella dallaii</name>
    <dbReference type="NCBI Taxonomy" id="48710"/>
    <lineage>
        <taxon>Eukaryota</taxon>
        <taxon>Metazoa</taxon>
        <taxon>Ecdysozoa</taxon>
        <taxon>Arthropoda</taxon>
        <taxon>Hexapoda</taxon>
        <taxon>Collembola</taxon>
        <taxon>Entomobryomorpha</taxon>
        <taxon>Entomobryoidea</taxon>
        <taxon>Orchesellidae</taxon>
        <taxon>Orchesellinae</taxon>
        <taxon>Orchesella</taxon>
    </lineage>
</organism>
<dbReference type="PANTHER" id="PTHR47595">
    <property type="entry name" value="HEAT SHOCK 70 KDA PROTEIN 14"/>
    <property type="match status" value="1"/>
</dbReference>
<accession>A0ABP1RE57</accession>
<feature type="compositionally biased region" description="Low complexity" evidence="2">
    <location>
        <begin position="107"/>
        <end position="127"/>
    </location>
</feature>
<evidence type="ECO:0000256" key="2">
    <source>
        <dbReference type="SAM" id="MobiDB-lite"/>
    </source>
</evidence>
<feature type="compositionally biased region" description="Polar residues" evidence="2">
    <location>
        <begin position="384"/>
        <end position="393"/>
    </location>
</feature>
<sequence length="597" mass="67779">MSQEIRVKGKAARVRGATWTHDQVEKLFEVWTQPNIYKGLLNEKKKQGIFRNMAATLTNLGVIRTWQECRAKIKNLKADFRKAMDKKIQFRYHDQMWKVLNMDGSATPTGRGASSSRSGGSTPTDSGSRWKSENDDDDERSDMDDEDLQPETITPTKTIVMPNEPSANEEVVVNVSVIKSPSSLSSFPVHTPTYYESHSVASSSYIEPEYITPSTPPTPKFTQRLQHSNSPQESRRHQAFEEDTEEHKHYVHHYNRHQQQEIRNEYEHDSSSRSSMIITHVVSNVIEPVTTVVMPSSNNFRNVVTPATPAPPSPEVVDPAPLSQPIRLEFVVDDDNLILQNTSTISKQISAPDNSESHQFQGETSHYQPSASVNSPPSTISPPRKSTQRPFSHSTLTPPKKRPLPPPSSESMKQRLKQKRTVPPPVTPNQREKTTPVEHGKKRKLLETLNKKTVETISTLLTETSQTLLKEIQDAEHRFILWEEEKRNDERRREEAMFSKLMHAMKAASLPKSSSTSENEKSGSKNEDDEEDDSAFITTFSGVSKRLNAMVNDEIKATEETLKQWEMKMQRQESRHSEKLFAMIINAIKTPTASQQD</sequence>
<evidence type="ECO:0000259" key="3">
    <source>
        <dbReference type="Pfam" id="PF13837"/>
    </source>
</evidence>
<evidence type="ECO:0000256" key="1">
    <source>
        <dbReference type="SAM" id="Coils"/>
    </source>
</evidence>
<feature type="compositionally biased region" description="Polar residues" evidence="2">
    <location>
        <begin position="348"/>
        <end position="378"/>
    </location>
</feature>
<evidence type="ECO:0000313" key="4">
    <source>
        <dbReference type="EMBL" id="CAL8125300.1"/>
    </source>
</evidence>
<dbReference type="EMBL" id="CAXLJM020000069">
    <property type="protein sequence ID" value="CAL8125300.1"/>
    <property type="molecule type" value="Genomic_DNA"/>
</dbReference>
<feature type="compositionally biased region" description="Basic and acidic residues" evidence="2">
    <location>
        <begin position="430"/>
        <end position="444"/>
    </location>
</feature>
<feature type="compositionally biased region" description="Acidic residues" evidence="2">
    <location>
        <begin position="134"/>
        <end position="149"/>
    </location>
</feature>
<evidence type="ECO:0000313" key="5">
    <source>
        <dbReference type="Proteomes" id="UP001642540"/>
    </source>
</evidence>
<dbReference type="Gene3D" id="1.10.10.60">
    <property type="entry name" value="Homeodomain-like"/>
    <property type="match status" value="1"/>
</dbReference>
<protein>
    <recommendedName>
        <fullName evidence="3">Myb/SANT-like DNA-binding domain-containing protein</fullName>
    </recommendedName>
</protein>
<dbReference type="Pfam" id="PF13837">
    <property type="entry name" value="Myb_DNA-bind_4"/>
    <property type="match status" value="1"/>
</dbReference>
<keyword evidence="5" id="KW-1185">Reference proteome</keyword>
<feature type="region of interest" description="Disordered" evidence="2">
    <location>
        <begin position="215"/>
        <end position="239"/>
    </location>
</feature>
<dbReference type="PANTHER" id="PTHR47595:SF1">
    <property type="entry name" value="MYB_SANT-LIKE DNA-BINDING DOMAIN-CONTAINING PROTEIN"/>
    <property type="match status" value="1"/>
</dbReference>
<feature type="domain" description="Myb/SANT-like DNA-binding" evidence="3">
    <location>
        <begin position="18"/>
        <end position="87"/>
    </location>
</feature>
<feature type="region of interest" description="Disordered" evidence="2">
    <location>
        <begin position="103"/>
        <end position="165"/>
    </location>
</feature>
<dbReference type="InterPro" id="IPR044822">
    <property type="entry name" value="Myb_DNA-bind_4"/>
</dbReference>
<name>A0ABP1RE57_9HEXA</name>
<comment type="caution">
    <text evidence="4">The sequence shown here is derived from an EMBL/GenBank/DDBJ whole genome shotgun (WGS) entry which is preliminary data.</text>
</comment>
<reference evidence="4 5" key="1">
    <citation type="submission" date="2024-08" db="EMBL/GenBank/DDBJ databases">
        <authorList>
            <person name="Cucini C."/>
            <person name="Frati F."/>
        </authorList>
    </citation>
    <scope>NUCLEOTIDE SEQUENCE [LARGE SCALE GENOMIC DNA]</scope>
</reference>
<keyword evidence="1" id="KW-0175">Coiled coil</keyword>
<feature type="compositionally biased region" description="Polar residues" evidence="2">
    <location>
        <begin position="220"/>
        <end position="232"/>
    </location>
</feature>
<feature type="region of interest" description="Disordered" evidence="2">
    <location>
        <begin position="506"/>
        <end position="534"/>
    </location>
</feature>
<feature type="region of interest" description="Disordered" evidence="2">
    <location>
        <begin position="348"/>
        <end position="444"/>
    </location>
</feature>
<gene>
    <name evidence="4" type="ORF">ODALV1_LOCUS20920</name>
</gene>
<dbReference type="Proteomes" id="UP001642540">
    <property type="component" value="Unassembled WGS sequence"/>
</dbReference>
<proteinExistence type="predicted"/>